<evidence type="ECO:0000256" key="7">
    <source>
        <dbReference type="SAM" id="Phobius"/>
    </source>
</evidence>
<dbReference type="InterPro" id="IPR036291">
    <property type="entry name" value="NAD(P)-bd_dom_sf"/>
</dbReference>
<feature type="domain" description="Bacterial sugar transferase" evidence="8">
    <location>
        <begin position="277"/>
        <end position="459"/>
    </location>
</feature>
<dbReference type="NCBIfam" id="TIGR03023">
    <property type="entry name" value="WcaJ_sugtrans"/>
    <property type="match status" value="1"/>
</dbReference>
<feature type="transmembrane region" description="Helical" evidence="7">
    <location>
        <begin position="44"/>
        <end position="67"/>
    </location>
</feature>
<evidence type="ECO:0000256" key="6">
    <source>
        <dbReference type="ARBA" id="ARBA00023136"/>
    </source>
</evidence>
<dbReference type="Pfam" id="PF13727">
    <property type="entry name" value="CoA_binding_3"/>
    <property type="match status" value="1"/>
</dbReference>
<organism evidence="9 10">
    <name type="scientific">Alteromonas alba</name>
    <dbReference type="NCBI Taxonomy" id="2079529"/>
    <lineage>
        <taxon>Bacteria</taxon>
        <taxon>Pseudomonadati</taxon>
        <taxon>Pseudomonadota</taxon>
        <taxon>Gammaproteobacteria</taxon>
        <taxon>Alteromonadales</taxon>
        <taxon>Alteromonadaceae</taxon>
        <taxon>Alteromonas/Salinimonas group</taxon>
        <taxon>Alteromonas</taxon>
    </lineage>
</organism>
<keyword evidence="4 7" id="KW-0812">Transmembrane</keyword>
<dbReference type="AlphaFoldDB" id="A0A2S9V3R9"/>
<evidence type="ECO:0000256" key="2">
    <source>
        <dbReference type="ARBA" id="ARBA00006464"/>
    </source>
</evidence>
<feature type="transmembrane region" description="Helical" evidence="7">
    <location>
        <begin position="17"/>
        <end position="38"/>
    </location>
</feature>
<dbReference type="OrthoDB" id="9808602at2"/>
<feature type="transmembrane region" description="Helical" evidence="7">
    <location>
        <begin position="105"/>
        <end position="129"/>
    </location>
</feature>
<dbReference type="InterPro" id="IPR017473">
    <property type="entry name" value="Undecaprenyl-P_gluc_Ptfrase"/>
</dbReference>
<dbReference type="InterPro" id="IPR017475">
    <property type="entry name" value="EPS_sugar_tfrase"/>
</dbReference>
<feature type="transmembrane region" description="Helical" evidence="7">
    <location>
        <begin position="79"/>
        <end position="99"/>
    </location>
</feature>
<name>A0A2S9V3R9_9ALTE</name>
<evidence type="ECO:0000313" key="10">
    <source>
        <dbReference type="Proteomes" id="UP000238949"/>
    </source>
</evidence>
<dbReference type="Pfam" id="PF02397">
    <property type="entry name" value="Bac_transf"/>
    <property type="match status" value="1"/>
</dbReference>
<dbReference type="PANTHER" id="PTHR30576:SF21">
    <property type="entry name" value="UDP-GLUCOSE:UNDECAPRENYL-PHOSPHATE GLUCOSE-1-PHOSPHATE TRANSFERASE"/>
    <property type="match status" value="1"/>
</dbReference>
<evidence type="ECO:0000256" key="3">
    <source>
        <dbReference type="ARBA" id="ARBA00022679"/>
    </source>
</evidence>
<evidence type="ECO:0000313" key="9">
    <source>
        <dbReference type="EMBL" id="PRO71071.1"/>
    </source>
</evidence>
<dbReference type="InterPro" id="IPR003362">
    <property type="entry name" value="Bact_transf"/>
</dbReference>
<dbReference type="GO" id="GO:0009242">
    <property type="term" value="P:colanic acid biosynthetic process"/>
    <property type="evidence" value="ECO:0007669"/>
    <property type="project" value="TreeGrafter"/>
</dbReference>
<dbReference type="NCBIfam" id="TIGR03025">
    <property type="entry name" value="EPS_sugtrans"/>
    <property type="match status" value="1"/>
</dbReference>
<evidence type="ECO:0000256" key="4">
    <source>
        <dbReference type="ARBA" id="ARBA00022692"/>
    </source>
</evidence>
<protein>
    <submittedName>
        <fullName evidence="9">Undecaprenyl-phosphate glucose phosphotransferase</fullName>
    </submittedName>
</protein>
<dbReference type="GO" id="GO:0016020">
    <property type="term" value="C:membrane"/>
    <property type="evidence" value="ECO:0007669"/>
    <property type="project" value="UniProtKB-SubCell"/>
</dbReference>
<dbReference type="GO" id="GO:0089702">
    <property type="term" value="F:undecaprenyl-phosphate glucose phosphotransferase activity"/>
    <property type="evidence" value="ECO:0007669"/>
    <property type="project" value="TreeGrafter"/>
</dbReference>
<dbReference type="Gene3D" id="3.40.50.720">
    <property type="entry name" value="NAD(P)-binding Rossmann-like Domain"/>
    <property type="match status" value="1"/>
</dbReference>
<keyword evidence="5 7" id="KW-1133">Transmembrane helix</keyword>
<gene>
    <name evidence="9" type="ORF">C6Y40_23745</name>
</gene>
<reference evidence="10" key="1">
    <citation type="journal article" date="2020" name="Int. J. Syst. Evol. Microbiol.">
        <title>Alteromonas alba sp. nov., a marine bacterium isolated from the seawater of the West Pacific Ocean.</title>
        <authorList>
            <person name="Sun C."/>
            <person name="Wu Y.-H."/>
            <person name="Xamxidin M."/>
            <person name="Cheng H."/>
            <person name="Xu X.-W."/>
        </authorList>
    </citation>
    <scope>NUCLEOTIDE SEQUENCE [LARGE SCALE GENOMIC DNA]</scope>
    <source>
        <strain evidence="10">190</strain>
    </source>
</reference>
<comment type="caution">
    <text evidence="9">The sequence shown here is derived from an EMBL/GenBank/DDBJ whole genome shotgun (WGS) entry which is preliminary data.</text>
</comment>
<keyword evidence="3 9" id="KW-0808">Transferase</keyword>
<evidence type="ECO:0000256" key="1">
    <source>
        <dbReference type="ARBA" id="ARBA00004141"/>
    </source>
</evidence>
<keyword evidence="6 7" id="KW-0472">Membrane</keyword>
<dbReference type="Proteomes" id="UP000238949">
    <property type="component" value="Unassembled WGS sequence"/>
</dbReference>
<dbReference type="PANTHER" id="PTHR30576">
    <property type="entry name" value="COLANIC BIOSYNTHESIS UDP-GLUCOSE LIPID CARRIER TRANSFERASE"/>
    <property type="match status" value="1"/>
</dbReference>
<evidence type="ECO:0000256" key="5">
    <source>
        <dbReference type="ARBA" id="ARBA00022989"/>
    </source>
</evidence>
<keyword evidence="10" id="KW-1185">Reference proteome</keyword>
<evidence type="ECO:0000259" key="8">
    <source>
        <dbReference type="Pfam" id="PF02397"/>
    </source>
</evidence>
<feature type="transmembrane region" description="Helical" evidence="7">
    <location>
        <begin position="282"/>
        <end position="303"/>
    </location>
</feature>
<comment type="subcellular location">
    <subcellularLocation>
        <location evidence="1">Membrane</location>
        <topology evidence="1">Multi-pass membrane protein</topology>
    </subcellularLocation>
</comment>
<dbReference type="RefSeq" id="WP_105936867.1">
    <property type="nucleotide sequence ID" value="NZ_PVNP01000216.1"/>
</dbReference>
<accession>A0A2S9V3R9</accession>
<dbReference type="SUPFAM" id="SSF51735">
    <property type="entry name" value="NAD(P)-binding Rossmann-fold domains"/>
    <property type="match status" value="1"/>
</dbReference>
<proteinExistence type="inferred from homology"/>
<comment type="similarity">
    <text evidence="2">Belongs to the bacterial sugar transferase family.</text>
</comment>
<sequence>MNENGGFIRNNLNQFAFIYRLIDIFIIQICLIAASYLYLEKFDIKYFVLGLVSNMAYLFFAELFVLYRSWRNGSFKEMVFYTVCSWALTLFPLFIFLFFTKQTEYFSRVVLGLWMVSTAILLCAWRGVFRQFLISIRRKGYNTRSVGIIGLTKRGIDLANEIINYPESGYKLTAVFDERDPVRLDHKYIDRLEGGIAEGVKMAQQGKLEILFVALPLTNKERIENILKALGDTTVDVHIVPDVFTFNLLHSRMGHVGEVQTISVYDSPMRGGYSIMKRMEDVFLSLSILAVIAIPMLCIALGIKLTSKGPVLFKQDRYGMDGKKIKVWKFRSMRVMDNGEVVKQATKGDPRITPFGAFLRRTSLDELPQFFNVLQGTMSVVGPRPHAVSHNEEYRKKVAYYMLRHKMKPGITGWAQVNGWRGETDTVEKMEMRIKYDLEYIRNWSIWMDFKIVIFTLFRGFVGKNVY</sequence>
<dbReference type="EMBL" id="PVNP01000216">
    <property type="protein sequence ID" value="PRO71071.1"/>
    <property type="molecule type" value="Genomic_DNA"/>
</dbReference>